<proteinExistence type="predicted"/>
<evidence type="ECO:0000256" key="1">
    <source>
        <dbReference type="SAM" id="MobiDB-lite"/>
    </source>
</evidence>
<accession>A0A0L6VF46</accession>
<evidence type="ECO:0000313" key="3">
    <source>
        <dbReference type="Proteomes" id="UP000037035"/>
    </source>
</evidence>
<feature type="region of interest" description="Disordered" evidence="1">
    <location>
        <begin position="1"/>
        <end position="23"/>
    </location>
</feature>
<dbReference type="Proteomes" id="UP000037035">
    <property type="component" value="Unassembled WGS sequence"/>
</dbReference>
<reference evidence="2 3" key="1">
    <citation type="submission" date="2015-08" db="EMBL/GenBank/DDBJ databases">
        <title>Next Generation Sequencing and Analysis of the Genome of Puccinia sorghi L Schw, the Causal Agent of Maize Common Rust.</title>
        <authorList>
            <person name="Rochi L."/>
            <person name="Burguener G."/>
            <person name="Darino M."/>
            <person name="Turjanski A."/>
            <person name="Kreff E."/>
            <person name="Dieguez M.J."/>
            <person name="Sacco F."/>
        </authorList>
    </citation>
    <scope>NUCLEOTIDE SEQUENCE [LARGE SCALE GENOMIC DNA]</scope>
    <source>
        <strain evidence="2 3">RO10H11247</strain>
    </source>
</reference>
<gene>
    <name evidence="2" type="ORF">VP01_1784g1</name>
</gene>
<keyword evidence="3" id="KW-1185">Reference proteome</keyword>
<dbReference type="VEuPathDB" id="FungiDB:VP01_1784g1"/>
<dbReference type="AlphaFoldDB" id="A0A0L6VF46"/>
<evidence type="ECO:0000313" key="2">
    <source>
        <dbReference type="EMBL" id="KNZ59202.1"/>
    </source>
</evidence>
<sequence length="360" mass="40634">MYKGAETEDNPPVGDTPGKSQRGYKVIKGCRLPTVGQGKGTRRRIEQGAIAGSLMKGEGCELISLSIEKGPPLQIFEECDWFSGPGKFEGHAGNSLVLFLVWVFAKGKVIFQVSQFNFQSERHDESRGTCCLEALLIFLNQVSGDLCGEKNNYLFMKPIFGRKHLLTFFDFEICCDFSYTFLEIHQLEIVDLMISNQQVLKDFVIFNTPNYFFCNLGKSGLVASFFFCNFLLNCLLLLIGPQSSHNFLEKKGKRVKMVSFKCLKKNLFINMAQGKENCKMLFLIHSHCVVCTVTVPKYLHMQTGGVWITDWLEDAACQLQAVEQVPFAVKQEKIQLLDIHHPQKGGNVCRLPSCNHCITQ</sequence>
<protein>
    <submittedName>
        <fullName evidence="2">Uncharacterized protein</fullName>
    </submittedName>
</protein>
<organism evidence="2 3">
    <name type="scientific">Puccinia sorghi</name>
    <dbReference type="NCBI Taxonomy" id="27349"/>
    <lineage>
        <taxon>Eukaryota</taxon>
        <taxon>Fungi</taxon>
        <taxon>Dikarya</taxon>
        <taxon>Basidiomycota</taxon>
        <taxon>Pucciniomycotina</taxon>
        <taxon>Pucciniomycetes</taxon>
        <taxon>Pucciniales</taxon>
        <taxon>Pucciniaceae</taxon>
        <taxon>Puccinia</taxon>
    </lineage>
</organism>
<dbReference type="EMBL" id="LAVV01006597">
    <property type="protein sequence ID" value="KNZ59202.1"/>
    <property type="molecule type" value="Genomic_DNA"/>
</dbReference>
<name>A0A0L6VF46_9BASI</name>
<comment type="caution">
    <text evidence="2">The sequence shown here is derived from an EMBL/GenBank/DDBJ whole genome shotgun (WGS) entry which is preliminary data.</text>
</comment>